<accession>A0A193LFQ4</accession>
<dbReference type="KEGG" id="woc:BA177_09085"/>
<feature type="domain" description="Cytochrome c-type biogenesis protein H TPR" evidence="6">
    <location>
        <begin position="65"/>
        <end position="188"/>
    </location>
</feature>
<sequence length="322" mass="34276">MTLWIIFAAMLLAGALFVCWPLYREQRKLSIGSAAAAVLVMLVGGGLYTLIGTPGAPSGPAATPSINEMVAALEQRLEENPNDITGWKMLGRTFMQTQDYPRAVNAFEQAMAKEDGSDGNTISELAEAVLFREGDRVAGRAAQLFEQALSVAPNNPKALFYGGIAAVERGDRSLAADRWETLLAQAPPPEIQDILRSRIAEWRGEVPADTALAINIAVTPAAMADLKPDTSVFIIARDPQQPSPPIAAARRQLSELPATVTLSNADAMIPGRLLSQFQRVEVVVRASLSGEPIAQAGDWFGQAAVDTAASTAVDITIDSQVP</sequence>
<gene>
    <name evidence="7" type="ORF">BA177_09085</name>
</gene>
<evidence type="ECO:0000256" key="2">
    <source>
        <dbReference type="ARBA" id="ARBA00022803"/>
    </source>
</evidence>
<keyword evidence="4" id="KW-1133">Transmembrane helix</keyword>
<dbReference type="RefSeq" id="WP_068615582.1">
    <property type="nucleotide sequence ID" value="NZ_CP016268.1"/>
</dbReference>
<dbReference type="PROSITE" id="PS50005">
    <property type="entry name" value="TPR"/>
    <property type="match status" value="1"/>
</dbReference>
<dbReference type="Pfam" id="PF23914">
    <property type="entry name" value="TPR_CcmH_CycH"/>
    <property type="match status" value="1"/>
</dbReference>
<dbReference type="OrthoDB" id="9776053at2"/>
<dbReference type="InterPro" id="IPR056412">
    <property type="entry name" value="Ig_CycH"/>
</dbReference>
<evidence type="ECO:0000259" key="5">
    <source>
        <dbReference type="Pfam" id="PF23892"/>
    </source>
</evidence>
<evidence type="ECO:0000313" key="7">
    <source>
        <dbReference type="EMBL" id="ANO51332.1"/>
    </source>
</evidence>
<dbReference type="InterPro" id="IPR019734">
    <property type="entry name" value="TPR_rpt"/>
</dbReference>
<keyword evidence="2 3" id="KW-0802">TPR repeat</keyword>
<dbReference type="EMBL" id="CP016268">
    <property type="protein sequence ID" value="ANO51332.1"/>
    <property type="molecule type" value="Genomic_DNA"/>
</dbReference>
<dbReference type="PANTHER" id="PTHR47870">
    <property type="entry name" value="CYTOCHROME C-TYPE BIOGENESIS PROTEIN CCMH"/>
    <property type="match status" value="1"/>
</dbReference>
<dbReference type="PANTHER" id="PTHR47870:SF4">
    <property type="entry name" value="CYTOCHROME C-TYPE BIOGENESIS PROTEIN CYCH"/>
    <property type="match status" value="1"/>
</dbReference>
<keyword evidence="4" id="KW-0472">Membrane</keyword>
<dbReference type="Proteomes" id="UP000092695">
    <property type="component" value="Chromosome"/>
</dbReference>
<name>A0A193LFQ4_9GAMM</name>
<dbReference type="InterPro" id="IPR051263">
    <property type="entry name" value="C-type_cytochrome_biogenesis"/>
</dbReference>
<protein>
    <submittedName>
        <fullName evidence="7">Uncharacterized protein</fullName>
    </submittedName>
</protein>
<keyword evidence="4" id="KW-0812">Transmembrane</keyword>
<dbReference type="AlphaFoldDB" id="A0A193LFQ4"/>
<dbReference type="InterPro" id="IPR056413">
    <property type="entry name" value="TPR_CcmH_CycH"/>
</dbReference>
<dbReference type="SUPFAM" id="SSF48452">
    <property type="entry name" value="TPR-like"/>
    <property type="match status" value="1"/>
</dbReference>
<feature type="transmembrane region" description="Helical" evidence="4">
    <location>
        <begin position="30"/>
        <end position="51"/>
    </location>
</feature>
<feature type="repeat" description="TPR" evidence="3">
    <location>
        <begin position="84"/>
        <end position="117"/>
    </location>
</feature>
<feature type="domain" description="Cytochrome c-type biogenesis protein H Ig-like" evidence="5">
    <location>
        <begin position="212"/>
        <end position="318"/>
    </location>
</feature>
<evidence type="ECO:0000256" key="1">
    <source>
        <dbReference type="ARBA" id="ARBA00022737"/>
    </source>
</evidence>
<feature type="transmembrane region" description="Helical" evidence="4">
    <location>
        <begin position="6"/>
        <end position="23"/>
    </location>
</feature>
<dbReference type="Gene3D" id="1.25.40.10">
    <property type="entry name" value="Tetratricopeptide repeat domain"/>
    <property type="match status" value="1"/>
</dbReference>
<evidence type="ECO:0000256" key="4">
    <source>
        <dbReference type="SAM" id="Phobius"/>
    </source>
</evidence>
<dbReference type="InterPro" id="IPR011990">
    <property type="entry name" value="TPR-like_helical_dom_sf"/>
</dbReference>
<evidence type="ECO:0000259" key="6">
    <source>
        <dbReference type="Pfam" id="PF23914"/>
    </source>
</evidence>
<dbReference type="GO" id="GO:0005886">
    <property type="term" value="C:plasma membrane"/>
    <property type="evidence" value="ECO:0007669"/>
    <property type="project" value="TreeGrafter"/>
</dbReference>
<organism evidence="7 8">
    <name type="scientific">Woeseia oceani</name>
    <dbReference type="NCBI Taxonomy" id="1548547"/>
    <lineage>
        <taxon>Bacteria</taxon>
        <taxon>Pseudomonadati</taxon>
        <taxon>Pseudomonadota</taxon>
        <taxon>Gammaproteobacteria</taxon>
        <taxon>Woeseiales</taxon>
        <taxon>Woeseiaceae</taxon>
        <taxon>Woeseia</taxon>
    </lineage>
</organism>
<proteinExistence type="predicted"/>
<keyword evidence="8" id="KW-1185">Reference proteome</keyword>
<keyword evidence="1" id="KW-0677">Repeat</keyword>
<evidence type="ECO:0000256" key="3">
    <source>
        <dbReference type="PROSITE-ProRule" id="PRU00339"/>
    </source>
</evidence>
<dbReference type="Pfam" id="PF23892">
    <property type="entry name" value="Ig_CycH"/>
    <property type="match status" value="1"/>
</dbReference>
<reference evidence="7 8" key="1">
    <citation type="submission" date="2016-06" db="EMBL/GenBank/DDBJ databases">
        <title>Complete genome sequence of a deep-branching marine Gamma Proteobacterium Woeseia oceani type strain XK5.</title>
        <authorList>
            <person name="Mu D."/>
            <person name="Du Z."/>
        </authorList>
    </citation>
    <scope>NUCLEOTIDE SEQUENCE [LARGE SCALE GENOMIC DNA]</scope>
    <source>
        <strain evidence="7 8">XK5</strain>
    </source>
</reference>
<evidence type="ECO:0000313" key="8">
    <source>
        <dbReference type="Proteomes" id="UP000092695"/>
    </source>
</evidence>
<dbReference type="STRING" id="1548547.BA177_09085"/>